<gene>
    <name evidence="2" type="primary">Necator_chrII.g5754</name>
    <name evidence="2" type="ORF">RB195_017961</name>
</gene>
<evidence type="ECO:0000256" key="1">
    <source>
        <dbReference type="SAM" id="MobiDB-lite"/>
    </source>
</evidence>
<organism evidence="2 3">
    <name type="scientific">Necator americanus</name>
    <name type="common">Human hookworm</name>
    <dbReference type="NCBI Taxonomy" id="51031"/>
    <lineage>
        <taxon>Eukaryota</taxon>
        <taxon>Metazoa</taxon>
        <taxon>Ecdysozoa</taxon>
        <taxon>Nematoda</taxon>
        <taxon>Chromadorea</taxon>
        <taxon>Rhabditida</taxon>
        <taxon>Rhabditina</taxon>
        <taxon>Rhabditomorpha</taxon>
        <taxon>Strongyloidea</taxon>
        <taxon>Ancylostomatidae</taxon>
        <taxon>Bunostominae</taxon>
        <taxon>Necator</taxon>
    </lineage>
</organism>
<evidence type="ECO:0008006" key="4">
    <source>
        <dbReference type="Google" id="ProtNLM"/>
    </source>
</evidence>
<evidence type="ECO:0000313" key="2">
    <source>
        <dbReference type="EMBL" id="KAK6734486.1"/>
    </source>
</evidence>
<dbReference type="Proteomes" id="UP001303046">
    <property type="component" value="Unassembled WGS sequence"/>
</dbReference>
<protein>
    <recommendedName>
        <fullName evidence="4">Reverse transcriptase domain-containing protein</fullName>
    </recommendedName>
</protein>
<comment type="caution">
    <text evidence="2">The sequence shown here is derived from an EMBL/GenBank/DDBJ whole genome shotgun (WGS) entry which is preliminary data.</text>
</comment>
<evidence type="ECO:0000313" key="3">
    <source>
        <dbReference type="Proteomes" id="UP001303046"/>
    </source>
</evidence>
<feature type="compositionally biased region" description="Polar residues" evidence="1">
    <location>
        <begin position="27"/>
        <end position="37"/>
    </location>
</feature>
<sequence length="108" mass="12020">MKGCSSALNIANIRSRRSNRTRLEETFQQFPQPTSPITEPEHAQRTMNTVVSEKPPTESDILACIQKILKNGKPDGYDGICAGTLKSFPSSAIRQMAKIIRYNRGIPD</sequence>
<feature type="region of interest" description="Disordered" evidence="1">
    <location>
        <begin position="27"/>
        <end position="55"/>
    </location>
</feature>
<keyword evidence="3" id="KW-1185">Reference proteome</keyword>
<reference evidence="2 3" key="1">
    <citation type="submission" date="2023-08" db="EMBL/GenBank/DDBJ databases">
        <title>A Necator americanus chromosomal reference genome.</title>
        <authorList>
            <person name="Ilik V."/>
            <person name="Petrzelkova K.J."/>
            <person name="Pardy F."/>
            <person name="Fuh T."/>
            <person name="Niatou-Singa F.S."/>
            <person name="Gouil Q."/>
            <person name="Baker L."/>
            <person name="Ritchie M.E."/>
            <person name="Jex A.R."/>
            <person name="Gazzola D."/>
            <person name="Li H."/>
            <person name="Toshio Fujiwara R."/>
            <person name="Zhan B."/>
            <person name="Aroian R.V."/>
            <person name="Pafco B."/>
            <person name="Schwarz E.M."/>
        </authorList>
    </citation>
    <scope>NUCLEOTIDE SEQUENCE [LARGE SCALE GENOMIC DNA]</scope>
    <source>
        <strain evidence="2 3">Aroian</strain>
        <tissue evidence="2">Whole animal</tissue>
    </source>
</reference>
<accession>A0ABR1CB57</accession>
<name>A0ABR1CB57_NECAM</name>
<dbReference type="EMBL" id="JAVFWL010000002">
    <property type="protein sequence ID" value="KAK6734486.1"/>
    <property type="molecule type" value="Genomic_DNA"/>
</dbReference>
<proteinExistence type="predicted"/>